<dbReference type="Gene3D" id="2.60.40.10">
    <property type="entry name" value="Immunoglobulins"/>
    <property type="match status" value="2"/>
</dbReference>
<evidence type="ECO:0000313" key="4">
    <source>
        <dbReference type="Proteomes" id="UP000664398"/>
    </source>
</evidence>
<reference evidence="3" key="1">
    <citation type="submission" date="2021-03" db="EMBL/GenBank/DDBJ databases">
        <title>Leucobacter chromiisoli sp. nov., isolated from chromium-containing soil of chemical plant.</title>
        <authorList>
            <person name="Xu Z."/>
        </authorList>
    </citation>
    <scope>NUCLEOTIDE SEQUENCE</scope>
    <source>
        <strain evidence="3">A2</strain>
    </source>
</reference>
<proteinExistence type="predicted"/>
<name>A0A939LWC4_9MICO</name>
<dbReference type="AlphaFoldDB" id="A0A939LWC4"/>
<keyword evidence="2" id="KW-0472">Membrane</keyword>
<keyword evidence="2" id="KW-1133">Transmembrane helix</keyword>
<dbReference type="EMBL" id="JAGDYL010000022">
    <property type="protein sequence ID" value="MBO1806009.1"/>
    <property type="molecule type" value="Genomic_DNA"/>
</dbReference>
<comment type="caution">
    <text evidence="3">The sequence shown here is derived from an EMBL/GenBank/DDBJ whole genome shotgun (WGS) entry which is preliminary data.</text>
</comment>
<evidence type="ECO:0000313" key="3">
    <source>
        <dbReference type="EMBL" id="MBO1806009.1"/>
    </source>
</evidence>
<evidence type="ECO:0000256" key="1">
    <source>
        <dbReference type="SAM" id="MobiDB-lite"/>
    </source>
</evidence>
<feature type="region of interest" description="Disordered" evidence="1">
    <location>
        <begin position="214"/>
        <end position="282"/>
    </location>
</feature>
<gene>
    <name evidence="3" type="ORF">J4H91_11890</name>
</gene>
<protein>
    <submittedName>
        <fullName evidence="3">Ig-like domain repeat protein</fullName>
    </submittedName>
</protein>
<evidence type="ECO:0000256" key="2">
    <source>
        <dbReference type="SAM" id="Phobius"/>
    </source>
</evidence>
<dbReference type="Proteomes" id="UP000664398">
    <property type="component" value="Unassembled WGS sequence"/>
</dbReference>
<organism evidence="3 4">
    <name type="scientific">Leucobacter ruminantium</name>
    <dbReference type="NCBI Taxonomy" id="1289170"/>
    <lineage>
        <taxon>Bacteria</taxon>
        <taxon>Bacillati</taxon>
        <taxon>Actinomycetota</taxon>
        <taxon>Actinomycetes</taxon>
        <taxon>Micrococcales</taxon>
        <taxon>Microbacteriaceae</taxon>
        <taxon>Leucobacter</taxon>
    </lineage>
</organism>
<feature type="region of interest" description="Disordered" evidence="1">
    <location>
        <begin position="121"/>
        <end position="141"/>
    </location>
</feature>
<accession>A0A939LWC4</accession>
<feature type="compositionally biased region" description="Gly residues" evidence="1">
    <location>
        <begin position="236"/>
        <end position="282"/>
    </location>
</feature>
<feature type="transmembrane region" description="Helical" evidence="2">
    <location>
        <begin position="898"/>
        <end position="919"/>
    </location>
</feature>
<dbReference type="GO" id="GO:0005975">
    <property type="term" value="P:carbohydrate metabolic process"/>
    <property type="evidence" value="ECO:0007669"/>
    <property type="project" value="UniProtKB-ARBA"/>
</dbReference>
<dbReference type="RefSeq" id="WP_208046478.1">
    <property type="nucleotide sequence ID" value="NZ_JAGDYL010000022.1"/>
</dbReference>
<keyword evidence="2" id="KW-0812">Transmembrane</keyword>
<dbReference type="InterPro" id="IPR013783">
    <property type="entry name" value="Ig-like_fold"/>
</dbReference>
<feature type="compositionally biased region" description="Gly residues" evidence="1">
    <location>
        <begin position="131"/>
        <end position="141"/>
    </location>
</feature>
<sequence length="924" mass="90832">MTTLDIPADAATQQNSRHARPWAFRRTFGAIAAASIAISGLAIGPATPALAAAPQPQTFVLTSPGGTDWVVPMGVTEVVVGLRGGDGGQGGDRNGSGGASFAVSVPVTAGDTLTVYAGKNAHGKKDEREGGAGYINGGTGGKGSLTGDNGGGGGGAAALKLNGALVAVAGGGGGGGGSTNKPNIRGQFDLVNGGNGAWSIGSPNGFRMTEPTAGGGSTPGAVGQNARDDVSFAGYGKPGGSGGSAGTGTSGGGGAGGGGGWPASGTGGGGGRKFQHYSGGGGGGAGMSWITDTVAGLRLDPAAYRPEDAHTYYGPLADSETVKILIPMQTTTTVTAPTRVESGQPIPVRVRNSDTRTPGAPLDGYVTLTNGSARVDSRGVSGDDTFVVPGLPAGTYTFRAEFAPASLDQRDFRAESTRSSGTVTVEVVDPAPAPVPDEPTDVATTTSIALLSAPSTYGDVTLLQATVALDGPALIMGRPVSFEVDGEQVFEGPLIYTGQGKFTTLAPLARLAAGTHQIIARFPGTTNGDPSTADALPSASAPLEVTLAQAATTTTIDSAPTAVRAFETFDVSASVGTTVAAPGLDGTAVLLADGSPLGYAVLDTSGNALFDDVVAPFGTGELTVAYLGDTAGNYTPSASSAHPIAVSELATATTLTASTASIRADGTVSFAATVANTDPVATEDPRGDIEILLDGSLIRTIPAGMDRDAEADDGEARFELDVSGLPLGEHGVTARFVPAAGFGSSTSDVVGLRVLGIETSLTPSADRLRTTPEKPASVNLVASVAGGGSSPSLTGLAVPANPGDPVDGYVQAYVEGKPFGDPAMVDAGKATLALAGLRTGEHEVELRLVPSDAALLGSSATVAVEVSAAGGGATGGTDGGPGAAAKSLSRTGGSEPTLLIIGAAALLALGTGLAGSQVARRRKS</sequence>
<keyword evidence="4" id="KW-1185">Reference proteome</keyword>